<dbReference type="AlphaFoldDB" id="A0A9X1YPN4"/>
<comment type="caution">
    <text evidence="1">The sequence shown here is derived from an EMBL/GenBank/DDBJ whole genome shotgun (WGS) entry which is preliminary data.</text>
</comment>
<protein>
    <submittedName>
        <fullName evidence="1">Uncharacterized protein</fullName>
    </submittedName>
</protein>
<accession>A0A9X1YPN4</accession>
<gene>
    <name evidence="1" type="ORF">LPC04_27545</name>
</gene>
<organism evidence="1 2">
    <name type="scientific">Scleromatobacter humisilvae</name>
    <dbReference type="NCBI Taxonomy" id="2897159"/>
    <lineage>
        <taxon>Bacteria</taxon>
        <taxon>Pseudomonadati</taxon>
        <taxon>Pseudomonadota</taxon>
        <taxon>Betaproteobacteria</taxon>
        <taxon>Burkholderiales</taxon>
        <taxon>Sphaerotilaceae</taxon>
        <taxon>Scleromatobacter</taxon>
    </lineage>
</organism>
<dbReference type="EMBL" id="JAJLJH010000015">
    <property type="protein sequence ID" value="MCK9689490.1"/>
    <property type="molecule type" value="Genomic_DNA"/>
</dbReference>
<dbReference type="Proteomes" id="UP001139353">
    <property type="component" value="Unassembled WGS sequence"/>
</dbReference>
<reference evidence="1" key="1">
    <citation type="submission" date="2021-11" db="EMBL/GenBank/DDBJ databases">
        <title>BS-T2-15 a new species belonging to the Comamonadaceae family isolated from the soil of a French oak forest.</title>
        <authorList>
            <person name="Mieszkin S."/>
            <person name="Alain K."/>
        </authorList>
    </citation>
    <scope>NUCLEOTIDE SEQUENCE</scope>
    <source>
        <strain evidence="1">BS-T2-15</strain>
    </source>
</reference>
<proteinExistence type="predicted"/>
<name>A0A9X1YPN4_9BURK</name>
<keyword evidence="2" id="KW-1185">Reference proteome</keyword>
<evidence type="ECO:0000313" key="1">
    <source>
        <dbReference type="EMBL" id="MCK9689490.1"/>
    </source>
</evidence>
<dbReference type="RefSeq" id="WP_275685542.1">
    <property type="nucleotide sequence ID" value="NZ_JAJLJH010000015.1"/>
</dbReference>
<evidence type="ECO:0000313" key="2">
    <source>
        <dbReference type="Proteomes" id="UP001139353"/>
    </source>
</evidence>
<sequence length="91" mass="10771">MSQLLTPDQEILRSRIRFALRRATGFVFDIDAMLRKPELRSRRIGLWRDVASGELNSLLDQLETEFQADAEHDDEERTVVLRREEMDALRR</sequence>